<dbReference type="Pfam" id="PF10356">
    <property type="entry name" value="RRG7"/>
    <property type="match status" value="2"/>
</dbReference>
<accession>A0A0D7BFZ5</accession>
<dbReference type="InterPro" id="IPR018828">
    <property type="entry name" value="RRG7"/>
</dbReference>
<protein>
    <recommendedName>
        <fullName evidence="5">Restriction endonuclease type IV Mrr domain-containing protein</fullName>
    </recommendedName>
</protein>
<dbReference type="PANTHER" id="PTHR28133:SF1">
    <property type="entry name" value="REQUIRED FOR RESPIRATORY GROWTH PROTEIN 7, MITOCHONDRIAL"/>
    <property type="match status" value="1"/>
</dbReference>
<comment type="subcellular location">
    <subcellularLocation>
        <location evidence="1">Mitochondrion</location>
    </subcellularLocation>
</comment>
<keyword evidence="2" id="KW-0496">Mitochondrion</keyword>
<keyword evidence="4" id="KW-1185">Reference proteome</keyword>
<name>A0A0D7BFZ5_9AGAR</name>
<sequence>MFELRALRTLETNFHGLKLRRVGGKDDGGIDLVGWWDLPTFSRRLRVLAQCKAEKKKSSPKYVREMEGVSMVYNAGVRSPLNDTSVDEEEESSPKGSVVALLLSESPFTKSTILRALKSPIPLMLLHVPPVLAVDGNEPVVASVSEPTFERADLVLGGVVWNPAMQAIFPGCELRTELGGGGTTEGFGIWHGPTRL</sequence>
<proteinExistence type="predicted"/>
<dbReference type="GO" id="GO:0005739">
    <property type="term" value="C:mitochondrion"/>
    <property type="evidence" value="ECO:0007669"/>
    <property type="project" value="UniProtKB-SubCell"/>
</dbReference>
<evidence type="ECO:0008006" key="5">
    <source>
        <dbReference type="Google" id="ProtNLM"/>
    </source>
</evidence>
<dbReference type="Proteomes" id="UP000054007">
    <property type="component" value="Unassembled WGS sequence"/>
</dbReference>
<dbReference type="OrthoDB" id="20734at2759"/>
<evidence type="ECO:0000313" key="3">
    <source>
        <dbReference type="EMBL" id="KIY69125.1"/>
    </source>
</evidence>
<dbReference type="AlphaFoldDB" id="A0A0D7BFZ5"/>
<dbReference type="PANTHER" id="PTHR28133">
    <property type="entry name" value="REQUIRED FOR RESPIRATORY GROWTH PROTEIN 7, MITOCHONDRIAL"/>
    <property type="match status" value="1"/>
</dbReference>
<dbReference type="EMBL" id="KN880490">
    <property type="protein sequence ID" value="KIY69125.1"/>
    <property type="molecule type" value="Genomic_DNA"/>
</dbReference>
<evidence type="ECO:0000256" key="1">
    <source>
        <dbReference type="ARBA" id="ARBA00004173"/>
    </source>
</evidence>
<evidence type="ECO:0000313" key="4">
    <source>
        <dbReference type="Proteomes" id="UP000054007"/>
    </source>
</evidence>
<reference evidence="3 4" key="1">
    <citation type="journal article" date="2015" name="Fungal Genet. Biol.">
        <title>Evolution of novel wood decay mechanisms in Agaricales revealed by the genome sequences of Fistulina hepatica and Cylindrobasidium torrendii.</title>
        <authorList>
            <person name="Floudas D."/>
            <person name="Held B.W."/>
            <person name="Riley R."/>
            <person name="Nagy L.G."/>
            <person name="Koehler G."/>
            <person name="Ransdell A.S."/>
            <person name="Younus H."/>
            <person name="Chow J."/>
            <person name="Chiniquy J."/>
            <person name="Lipzen A."/>
            <person name="Tritt A."/>
            <person name="Sun H."/>
            <person name="Haridas S."/>
            <person name="LaButti K."/>
            <person name="Ohm R.A."/>
            <person name="Kues U."/>
            <person name="Blanchette R.A."/>
            <person name="Grigoriev I.V."/>
            <person name="Minto R.E."/>
            <person name="Hibbett D.S."/>
        </authorList>
    </citation>
    <scope>NUCLEOTIDE SEQUENCE [LARGE SCALE GENOMIC DNA]</scope>
    <source>
        <strain evidence="3 4">FP15055 ss-10</strain>
    </source>
</reference>
<gene>
    <name evidence="3" type="ORF">CYLTODRAFT_350240</name>
</gene>
<evidence type="ECO:0000256" key="2">
    <source>
        <dbReference type="ARBA" id="ARBA00023128"/>
    </source>
</evidence>
<organism evidence="3 4">
    <name type="scientific">Cylindrobasidium torrendii FP15055 ss-10</name>
    <dbReference type="NCBI Taxonomy" id="1314674"/>
    <lineage>
        <taxon>Eukaryota</taxon>
        <taxon>Fungi</taxon>
        <taxon>Dikarya</taxon>
        <taxon>Basidiomycota</taxon>
        <taxon>Agaricomycotina</taxon>
        <taxon>Agaricomycetes</taxon>
        <taxon>Agaricomycetidae</taxon>
        <taxon>Agaricales</taxon>
        <taxon>Marasmiineae</taxon>
        <taxon>Physalacriaceae</taxon>
        <taxon>Cylindrobasidium</taxon>
    </lineage>
</organism>